<dbReference type="AlphaFoldDB" id="A0A286TX26"/>
<evidence type="ECO:0000256" key="1">
    <source>
        <dbReference type="ARBA" id="ARBA00022679"/>
    </source>
</evidence>
<dbReference type="RefSeq" id="WP_096893794.1">
    <property type="nucleotide sequence ID" value="NZ_BAOS01000011.1"/>
</dbReference>
<dbReference type="PANTHER" id="PTHR44068">
    <property type="entry name" value="ZGC:194242"/>
    <property type="match status" value="1"/>
</dbReference>
<evidence type="ECO:0000259" key="2">
    <source>
        <dbReference type="Pfam" id="PF08241"/>
    </source>
</evidence>
<proteinExistence type="predicted"/>
<dbReference type="PANTHER" id="PTHR44068:SF11">
    <property type="entry name" value="GERANYL DIPHOSPHATE 2-C-METHYLTRANSFERASE"/>
    <property type="match status" value="1"/>
</dbReference>
<comment type="caution">
    <text evidence="3">The sequence shown here is derived from an EMBL/GenBank/DDBJ whole genome shotgun (WGS) entry which is preliminary data.</text>
</comment>
<gene>
    <name evidence="3" type="ORF">SCALIN_C11_0036</name>
</gene>
<dbReference type="InterPro" id="IPR013216">
    <property type="entry name" value="Methyltransf_11"/>
</dbReference>
<name>A0A286TX26_9BACT</name>
<dbReference type="CDD" id="cd02440">
    <property type="entry name" value="AdoMet_MTases"/>
    <property type="match status" value="1"/>
</dbReference>
<sequence>MNNNDKIKDDSGRIQTIHESEKNYFDNKAQTESEEFEKGGWFVDHTRHKAVLKIWGLDESLNGKKVLECGCGTGFFTTLLAKIGAEVWCFDLSSKCVDLTKKRAELNKTGDKINARVASFENMDYEDESFDIVLGKNILHHIPDIDAAGKQIRRILKTGGKAVFYELNASNPILIFFRNHIIGKTRLIPKLGTHDEHPLTADEVEKLSRIFNHRCKISYPKFRFFGKFDRQVFQQRYKPISFFLEGIDNMIYLFFPPLRKYSYKILLEFEK</sequence>
<dbReference type="InterPro" id="IPR050447">
    <property type="entry name" value="Erg6_SMT_methyltransf"/>
</dbReference>
<evidence type="ECO:0000313" key="4">
    <source>
        <dbReference type="Proteomes" id="UP000218542"/>
    </source>
</evidence>
<evidence type="ECO:0000313" key="3">
    <source>
        <dbReference type="EMBL" id="GAX60425.1"/>
    </source>
</evidence>
<keyword evidence="4" id="KW-1185">Reference proteome</keyword>
<protein>
    <submittedName>
        <fullName evidence="3">Methyltransferase type 11</fullName>
    </submittedName>
</protein>
<dbReference type="GO" id="GO:0032259">
    <property type="term" value="P:methylation"/>
    <property type="evidence" value="ECO:0007669"/>
    <property type="project" value="UniProtKB-KW"/>
</dbReference>
<feature type="domain" description="Methyltransferase type 11" evidence="2">
    <location>
        <begin position="67"/>
        <end position="164"/>
    </location>
</feature>
<accession>A0A286TX26</accession>
<dbReference type="Pfam" id="PF08241">
    <property type="entry name" value="Methyltransf_11"/>
    <property type="match status" value="1"/>
</dbReference>
<dbReference type="Proteomes" id="UP000218542">
    <property type="component" value="Unassembled WGS sequence"/>
</dbReference>
<reference evidence="4" key="1">
    <citation type="journal article" date="2017" name="Environ. Microbiol. Rep.">
        <title>Genetic Diversity of Marine Anaerobic Ammonium-Oxidizing Bacteria as Revealed by Genomic and Proteomic Analyses of 'Candidatus Scalindua japonica'.</title>
        <authorList>
            <person name="Oshiki M."/>
            <person name="Mizuto K."/>
            <person name="Kimura Z."/>
            <person name="Kindaichi T."/>
            <person name="Satoh H."/>
            <person name="Okabe S."/>
        </authorList>
    </citation>
    <scope>NUCLEOTIDE SEQUENCE [LARGE SCALE GENOMIC DNA]</scope>
    <source>
        <strain evidence="4">husup-a2</strain>
    </source>
</reference>
<dbReference type="OrthoDB" id="8936324at2"/>
<organism evidence="3 4">
    <name type="scientific">Candidatus Scalindua japonica</name>
    <dbReference type="NCBI Taxonomy" id="1284222"/>
    <lineage>
        <taxon>Bacteria</taxon>
        <taxon>Pseudomonadati</taxon>
        <taxon>Planctomycetota</taxon>
        <taxon>Candidatus Brocadiia</taxon>
        <taxon>Candidatus Brocadiales</taxon>
        <taxon>Candidatus Scalinduaceae</taxon>
        <taxon>Candidatus Scalindua</taxon>
    </lineage>
</organism>
<dbReference type="EMBL" id="BAOS01000011">
    <property type="protein sequence ID" value="GAX60425.1"/>
    <property type="molecule type" value="Genomic_DNA"/>
</dbReference>
<dbReference type="SUPFAM" id="SSF53335">
    <property type="entry name" value="S-adenosyl-L-methionine-dependent methyltransferases"/>
    <property type="match status" value="1"/>
</dbReference>
<dbReference type="GO" id="GO:0008757">
    <property type="term" value="F:S-adenosylmethionine-dependent methyltransferase activity"/>
    <property type="evidence" value="ECO:0007669"/>
    <property type="project" value="InterPro"/>
</dbReference>
<keyword evidence="1 3" id="KW-0808">Transferase</keyword>
<dbReference type="InterPro" id="IPR029063">
    <property type="entry name" value="SAM-dependent_MTases_sf"/>
</dbReference>
<keyword evidence="3" id="KW-0489">Methyltransferase</keyword>
<dbReference type="Gene3D" id="3.40.50.150">
    <property type="entry name" value="Vaccinia Virus protein VP39"/>
    <property type="match status" value="1"/>
</dbReference>